<dbReference type="GO" id="GO:0003676">
    <property type="term" value="F:nucleic acid binding"/>
    <property type="evidence" value="ECO:0007669"/>
    <property type="project" value="InterPro"/>
</dbReference>
<dbReference type="InterPro" id="IPR035979">
    <property type="entry name" value="RBD_domain_sf"/>
</dbReference>
<dbReference type="EMBL" id="JAAOAO010000792">
    <property type="protein sequence ID" value="KAF5531366.1"/>
    <property type="molecule type" value="Genomic_DNA"/>
</dbReference>
<accession>A0A8H5MIH5</accession>
<dbReference type="Proteomes" id="UP000574317">
    <property type="component" value="Unassembled WGS sequence"/>
</dbReference>
<organism evidence="1 2">
    <name type="scientific">Fusarium napiforme</name>
    <dbReference type="NCBI Taxonomy" id="42672"/>
    <lineage>
        <taxon>Eukaryota</taxon>
        <taxon>Fungi</taxon>
        <taxon>Dikarya</taxon>
        <taxon>Ascomycota</taxon>
        <taxon>Pezizomycotina</taxon>
        <taxon>Sordariomycetes</taxon>
        <taxon>Hypocreomycetidae</taxon>
        <taxon>Hypocreales</taxon>
        <taxon>Nectriaceae</taxon>
        <taxon>Fusarium</taxon>
        <taxon>Fusarium fujikuroi species complex</taxon>
    </lineage>
</organism>
<keyword evidence="2" id="KW-1185">Reference proteome</keyword>
<protein>
    <submittedName>
        <fullName evidence="1">Rna recognition domain-containing protein</fullName>
    </submittedName>
</protein>
<proteinExistence type="predicted"/>
<comment type="caution">
    <text evidence="1">The sequence shown here is derived from an EMBL/GenBank/DDBJ whole genome shotgun (WGS) entry which is preliminary data.</text>
</comment>
<dbReference type="AlphaFoldDB" id="A0A8H5MIH5"/>
<dbReference type="SUPFAM" id="SSF54928">
    <property type="entry name" value="RNA-binding domain, RBD"/>
    <property type="match status" value="1"/>
</dbReference>
<name>A0A8H5MIH5_9HYPO</name>
<evidence type="ECO:0000313" key="2">
    <source>
        <dbReference type="Proteomes" id="UP000574317"/>
    </source>
</evidence>
<evidence type="ECO:0000313" key="1">
    <source>
        <dbReference type="EMBL" id="KAF5531366.1"/>
    </source>
</evidence>
<sequence length="138" mass="15624">MDDDLFAYQVDGIQRILRTSSEGHLSTLSLSFDRGEIEALLHQAVKTRQRTIMTTYHFSLFEQEHSNGRRPNKRTLYVAGLDQRVTEEVLRQISKTTGDPISVPSALVVWTSMSLGLGMRPFEYKKSSLGAFSNATRE</sequence>
<gene>
    <name evidence="1" type="ORF">FNAPI_13269</name>
</gene>
<reference evidence="1 2" key="1">
    <citation type="submission" date="2020-05" db="EMBL/GenBank/DDBJ databases">
        <title>Identification and distribution of gene clusters putatively required for synthesis of sphingolipid metabolism inhibitors in phylogenetically diverse species of the filamentous fungus Fusarium.</title>
        <authorList>
            <person name="Kim H.-S."/>
            <person name="Busman M."/>
            <person name="Brown D.W."/>
            <person name="Divon H."/>
            <person name="Uhlig S."/>
            <person name="Proctor R.H."/>
        </authorList>
    </citation>
    <scope>NUCLEOTIDE SEQUENCE [LARGE SCALE GENOMIC DNA]</scope>
    <source>
        <strain evidence="1 2">NRRL 25196</strain>
    </source>
</reference>